<protein>
    <submittedName>
        <fullName evidence="1">Uncharacterized protein</fullName>
    </submittedName>
</protein>
<reference evidence="1 2" key="1">
    <citation type="submission" date="2016-08" db="EMBL/GenBank/DDBJ databases">
        <authorList>
            <person name="Seilhamer J.J."/>
        </authorList>
    </citation>
    <scope>NUCLEOTIDE SEQUENCE [LARGE SCALE GENOMIC DNA]</scope>
    <source>
        <strain evidence="1 2">P1-7</strain>
    </source>
</reference>
<dbReference type="EMBL" id="FMAF01000008">
    <property type="protein sequence ID" value="SCB35396.1"/>
    <property type="molecule type" value="Genomic_DNA"/>
</dbReference>
<organism evidence="1 2">
    <name type="scientific">Rhizobium lusitanum</name>
    <dbReference type="NCBI Taxonomy" id="293958"/>
    <lineage>
        <taxon>Bacteria</taxon>
        <taxon>Pseudomonadati</taxon>
        <taxon>Pseudomonadota</taxon>
        <taxon>Alphaproteobacteria</taxon>
        <taxon>Hyphomicrobiales</taxon>
        <taxon>Rhizobiaceae</taxon>
        <taxon>Rhizobium/Agrobacterium group</taxon>
        <taxon>Rhizobium</taxon>
    </lineage>
</organism>
<evidence type="ECO:0000313" key="1">
    <source>
        <dbReference type="EMBL" id="SCB35396.1"/>
    </source>
</evidence>
<evidence type="ECO:0000313" key="2">
    <source>
        <dbReference type="Proteomes" id="UP000199205"/>
    </source>
</evidence>
<accession>A0A1C3W668</accession>
<gene>
    <name evidence="1" type="ORF">GA0061101_108232</name>
</gene>
<dbReference type="AlphaFoldDB" id="A0A1C3W668"/>
<sequence length="51" mass="5491">MTGNRTIFGIAVRAGRAAMAITLDQVRRFGALLREAAAIAFAIRCKVIDGR</sequence>
<name>A0A1C3W668_9HYPH</name>
<dbReference type="Proteomes" id="UP000199205">
    <property type="component" value="Unassembled WGS sequence"/>
</dbReference>
<proteinExistence type="predicted"/>
<dbReference type="RefSeq" id="WP_162693711.1">
    <property type="nucleotide sequence ID" value="NZ_FMAF01000008.1"/>
</dbReference>